<dbReference type="InterPro" id="IPR014729">
    <property type="entry name" value="Rossmann-like_a/b/a_fold"/>
</dbReference>
<evidence type="ECO:0000313" key="4">
    <source>
        <dbReference type="Proteomes" id="UP000219612"/>
    </source>
</evidence>
<reference evidence="3 4" key="1">
    <citation type="submission" date="2017-09" db="EMBL/GenBank/DDBJ databases">
        <authorList>
            <person name="Ehlers B."/>
            <person name="Leendertz F.H."/>
        </authorList>
    </citation>
    <scope>NUCLEOTIDE SEQUENCE [LARGE SCALE GENOMIC DNA]</scope>
    <source>
        <strain evidence="3 4">CGMCC 4.6857</strain>
    </source>
</reference>
<organism evidence="3 4">
    <name type="scientific">Paractinoplanes atraurantiacus</name>
    <dbReference type="NCBI Taxonomy" id="1036182"/>
    <lineage>
        <taxon>Bacteria</taxon>
        <taxon>Bacillati</taxon>
        <taxon>Actinomycetota</taxon>
        <taxon>Actinomycetes</taxon>
        <taxon>Micromonosporales</taxon>
        <taxon>Micromonosporaceae</taxon>
        <taxon>Paractinoplanes</taxon>
    </lineage>
</organism>
<dbReference type="Gene3D" id="3.40.50.620">
    <property type="entry name" value="HUPs"/>
    <property type="match status" value="3"/>
</dbReference>
<dbReference type="Pfam" id="PF00582">
    <property type="entry name" value="Usp"/>
    <property type="match status" value="2"/>
</dbReference>
<evidence type="ECO:0000256" key="1">
    <source>
        <dbReference type="ARBA" id="ARBA00008791"/>
    </source>
</evidence>
<protein>
    <submittedName>
        <fullName evidence="3">Nucleotide-binding universal stress protein, UspA family</fullName>
    </submittedName>
</protein>
<dbReference type="RefSeq" id="WP_097321675.1">
    <property type="nucleotide sequence ID" value="NZ_OBDY01000008.1"/>
</dbReference>
<keyword evidence="4" id="KW-1185">Reference proteome</keyword>
<dbReference type="SUPFAM" id="SSF52402">
    <property type="entry name" value="Adenine nucleotide alpha hydrolases-like"/>
    <property type="match status" value="2"/>
</dbReference>
<dbReference type="AlphaFoldDB" id="A0A285IHH3"/>
<evidence type="ECO:0000259" key="2">
    <source>
        <dbReference type="Pfam" id="PF00582"/>
    </source>
</evidence>
<feature type="domain" description="UspA" evidence="2">
    <location>
        <begin position="2"/>
        <end position="132"/>
    </location>
</feature>
<comment type="similarity">
    <text evidence="1">Belongs to the universal stress protein A family.</text>
</comment>
<dbReference type="Proteomes" id="UP000219612">
    <property type="component" value="Unassembled WGS sequence"/>
</dbReference>
<gene>
    <name evidence="3" type="ORF">SAMN05421748_108133</name>
</gene>
<dbReference type="PRINTS" id="PR01438">
    <property type="entry name" value="UNVRSLSTRESS"/>
</dbReference>
<proteinExistence type="inferred from homology"/>
<dbReference type="OrthoDB" id="3404132at2"/>
<dbReference type="PANTHER" id="PTHR46268">
    <property type="entry name" value="STRESS RESPONSE PROTEIN NHAX"/>
    <property type="match status" value="1"/>
</dbReference>
<name>A0A285IHH3_9ACTN</name>
<evidence type="ECO:0000313" key="3">
    <source>
        <dbReference type="EMBL" id="SNY47414.1"/>
    </source>
</evidence>
<dbReference type="InterPro" id="IPR006015">
    <property type="entry name" value="Universal_stress_UspA"/>
</dbReference>
<feature type="domain" description="UspA" evidence="2">
    <location>
        <begin position="183"/>
        <end position="242"/>
    </location>
</feature>
<dbReference type="InterPro" id="IPR006016">
    <property type="entry name" value="UspA"/>
</dbReference>
<dbReference type="EMBL" id="OBDY01000008">
    <property type="protein sequence ID" value="SNY47414.1"/>
    <property type="molecule type" value="Genomic_DNA"/>
</dbReference>
<accession>A0A285IHH3</accession>
<dbReference type="PANTHER" id="PTHR46268:SF6">
    <property type="entry name" value="UNIVERSAL STRESS PROTEIN UP12"/>
    <property type="match status" value="1"/>
</dbReference>
<sequence length="248" mass="25583">MTIVVGYDHSPDARAAVAWALGAGSWVTLLYAHEVPSWIPSNAGEILPGGEWEQTVLTALDEVVEDARRTHPHVRVEARAVHSPPVQALLDASTEAAMIVFGSRGHSAVANLLGTVSTTVSAHAYCPVVVVRGQPTPGAPVVAGVDGSAAQEPVLRFAAEQATARGAPLRVLTGPRSDVTPTLGVTVEPVTGHATDALTAASHTAQLIVVGSRGRGPVRGLLLGSVSQHLLRHSACTVAVVHHSPVVD</sequence>